<proteinExistence type="predicted"/>
<dbReference type="InterPro" id="IPR002767">
    <property type="entry name" value="Thiamine_BP"/>
</dbReference>
<evidence type="ECO:0000256" key="1">
    <source>
        <dbReference type="SAM" id="MobiDB-lite"/>
    </source>
</evidence>
<dbReference type="Pfam" id="PF01910">
    <property type="entry name" value="Thiamine_BP"/>
    <property type="match status" value="1"/>
</dbReference>
<accession>A0ABN7VR69</accession>
<evidence type="ECO:0000256" key="2">
    <source>
        <dbReference type="SAM" id="Phobius"/>
    </source>
</evidence>
<keyword evidence="2" id="KW-0472">Membrane</keyword>
<reference evidence="4 5" key="1">
    <citation type="submission" date="2021-06" db="EMBL/GenBank/DDBJ databases">
        <authorList>
            <person name="Kallberg Y."/>
            <person name="Tangrot J."/>
            <person name="Rosling A."/>
        </authorList>
    </citation>
    <scope>NUCLEOTIDE SEQUENCE [LARGE SCALE GENOMIC DNA]</scope>
    <source>
        <strain evidence="4 5">120-4 pot B 10/14</strain>
    </source>
</reference>
<evidence type="ECO:0000259" key="3">
    <source>
        <dbReference type="Pfam" id="PF01910"/>
    </source>
</evidence>
<feature type="transmembrane region" description="Helical" evidence="2">
    <location>
        <begin position="12"/>
        <end position="33"/>
    </location>
</feature>
<dbReference type="Proteomes" id="UP000789901">
    <property type="component" value="Unassembled WGS sequence"/>
</dbReference>
<dbReference type="SUPFAM" id="SSF89957">
    <property type="entry name" value="MTH1187/YkoF-like"/>
    <property type="match status" value="1"/>
</dbReference>
<sequence>NTSRNLKIYSVIVNIIVTILIAKYLAEIIYIIVNRQSYLDDCITSWVNKSSDPKDLCVNSYNITLVTEIIGDLIETIILIYFAMVIASYAVSRKEKEMRKSENNGNGENRPENNENNTEGPLNKILETVQKCIAKLHDSNIPRLDTTLRIQSRTDKKMGIDERFGLRFT</sequence>
<feature type="region of interest" description="Disordered" evidence="1">
    <location>
        <begin position="97"/>
        <end position="120"/>
    </location>
</feature>
<feature type="transmembrane region" description="Helical" evidence="2">
    <location>
        <begin position="69"/>
        <end position="91"/>
    </location>
</feature>
<comment type="caution">
    <text evidence="4">The sequence shown here is derived from an EMBL/GenBank/DDBJ whole genome shotgun (WGS) entry which is preliminary data.</text>
</comment>
<keyword evidence="2" id="KW-1133">Transmembrane helix</keyword>
<evidence type="ECO:0000313" key="4">
    <source>
        <dbReference type="EMBL" id="CAG8794668.1"/>
    </source>
</evidence>
<name>A0ABN7VR69_GIGMA</name>
<dbReference type="Gene3D" id="3.30.70.930">
    <property type="match status" value="1"/>
</dbReference>
<feature type="non-terminal residue" evidence="4">
    <location>
        <position position="1"/>
    </location>
</feature>
<gene>
    <name evidence="4" type="ORF">GMARGA_LOCUS21828</name>
</gene>
<dbReference type="InterPro" id="IPR029756">
    <property type="entry name" value="MTH1187/YkoF-like"/>
</dbReference>
<dbReference type="EMBL" id="CAJVQB010020533">
    <property type="protein sequence ID" value="CAG8794668.1"/>
    <property type="molecule type" value="Genomic_DNA"/>
</dbReference>
<evidence type="ECO:0000313" key="5">
    <source>
        <dbReference type="Proteomes" id="UP000789901"/>
    </source>
</evidence>
<keyword evidence="5" id="KW-1185">Reference proteome</keyword>
<feature type="compositionally biased region" description="Low complexity" evidence="1">
    <location>
        <begin position="103"/>
        <end position="120"/>
    </location>
</feature>
<keyword evidence="2" id="KW-0812">Transmembrane</keyword>
<organism evidence="4 5">
    <name type="scientific">Gigaspora margarita</name>
    <dbReference type="NCBI Taxonomy" id="4874"/>
    <lineage>
        <taxon>Eukaryota</taxon>
        <taxon>Fungi</taxon>
        <taxon>Fungi incertae sedis</taxon>
        <taxon>Mucoromycota</taxon>
        <taxon>Glomeromycotina</taxon>
        <taxon>Glomeromycetes</taxon>
        <taxon>Diversisporales</taxon>
        <taxon>Gigasporaceae</taxon>
        <taxon>Gigaspora</taxon>
    </lineage>
</organism>
<feature type="domain" description="Thiamine-binding protein" evidence="3">
    <location>
        <begin position="117"/>
        <end position="163"/>
    </location>
</feature>
<protein>
    <submittedName>
        <fullName evidence="4">35419_t:CDS:1</fullName>
    </submittedName>
</protein>